<gene>
    <name evidence="2" type="ORF">GCWU000182_000675</name>
</gene>
<feature type="transmembrane region" description="Helical" evidence="1">
    <location>
        <begin position="64"/>
        <end position="85"/>
    </location>
</feature>
<reference evidence="2" key="1">
    <citation type="submission" date="2013-06" db="EMBL/GenBank/DDBJ databases">
        <authorList>
            <person name="Weinstock G."/>
            <person name="Sodergren E."/>
            <person name="Clifton S."/>
            <person name="Fulton L."/>
            <person name="Fulton B."/>
            <person name="Courtney L."/>
            <person name="Fronick C."/>
            <person name="Harrison M."/>
            <person name="Strong C."/>
            <person name="Farmer C."/>
            <person name="Delahaunty K."/>
            <person name="Markovic C."/>
            <person name="Hall O."/>
            <person name="Minx P."/>
            <person name="Tomlinson C."/>
            <person name="Mitreva M."/>
            <person name="Nelson J."/>
            <person name="Hou S."/>
            <person name="Wollam A."/>
            <person name="Pepin K.H."/>
            <person name="Johnson M."/>
            <person name="Bhonagiri V."/>
            <person name="Nash W.E."/>
            <person name="Warren W."/>
            <person name="Chinwalla A."/>
            <person name="Mardis E.R."/>
            <person name="Wilson R.K."/>
        </authorList>
    </citation>
    <scope>NUCLEOTIDE SEQUENCE [LARGE SCALE GENOMIC DNA]</scope>
    <source>
        <strain evidence="2">ATCC 49176</strain>
    </source>
</reference>
<protein>
    <submittedName>
        <fullName evidence="2">Uncharacterized protein</fullName>
    </submittedName>
</protein>
<dbReference type="Pfam" id="PF12730">
    <property type="entry name" value="ABC2_membrane_4"/>
    <property type="match status" value="1"/>
</dbReference>
<proteinExistence type="predicted"/>
<evidence type="ECO:0000313" key="2">
    <source>
        <dbReference type="EMBL" id="ESK65941.1"/>
    </source>
</evidence>
<dbReference type="HOGENOM" id="CLU_1025349_0_0_9"/>
<sequence length="271" mass="30459">MFQLLRAEFYQIRHRVAPFTMLLLSFLATLGIAYLATTMLFAGLMTNKITELQKGLVGSQVLSFYILGLKEIPLLLCFVAQILTFNNETKNRTLINTISYGHRRRTVVLSKILVGLFYLLLALCLGLVALVIGSSMSGATFKSNEILEFFTNYLIPSIPLFLGYIALLSIPAFLFAGQGPLIFTYLLLTFINPILSGAYTFLTTNRDSMGHVVQKFMSANEAFAFFFTFLKVGQPLTWGNLNFDLTPIVASAYFLLFFWIAVKLFNRAEVK</sequence>
<dbReference type="GeneID" id="84816765"/>
<dbReference type="RefSeq" id="WP_023391326.1">
    <property type="nucleotide sequence ID" value="NZ_KI535340.1"/>
</dbReference>
<feature type="transmembrane region" description="Helical" evidence="1">
    <location>
        <begin position="182"/>
        <end position="202"/>
    </location>
</feature>
<feature type="transmembrane region" description="Helical" evidence="1">
    <location>
        <begin position="21"/>
        <end position="44"/>
    </location>
</feature>
<feature type="transmembrane region" description="Helical" evidence="1">
    <location>
        <begin position="245"/>
        <end position="265"/>
    </location>
</feature>
<keyword evidence="1" id="KW-0472">Membrane</keyword>
<dbReference type="EMBL" id="ACIN03000004">
    <property type="protein sequence ID" value="ESK65941.1"/>
    <property type="molecule type" value="Genomic_DNA"/>
</dbReference>
<evidence type="ECO:0000256" key="1">
    <source>
        <dbReference type="SAM" id="Phobius"/>
    </source>
</evidence>
<dbReference type="Proteomes" id="UP000019050">
    <property type="component" value="Unassembled WGS sequence"/>
</dbReference>
<organism evidence="2 3">
    <name type="scientific">Abiotrophia defectiva ATCC 49176</name>
    <dbReference type="NCBI Taxonomy" id="592010"/>
    <lineage>
        <taxon>Bacteria</taxon>
        <taxon>Bacillati</taxon>
        <taxon>Bacillota</taxon>
        <taxon>Bacilli</taxon>
        <taxon>Lactobacillales</taxon>
        <taxon>Aerococcaceae</taxon>
        <taxon>Abiotrophia</taxon>
    </lineage>
</organism>
<dbReference type="OrthoDB" id="1701857at2"/>
<dbReference type="AlphaFoldDB" id="W1Q429"/>
<comment type="caution">
    <text evidence="2">The sequence shown here is derived from an EMBL/GenBank/DDBJ whole genome shotgun (WGS) entry which is preliminary data.</text>
</comment>
<evidence type="ECO:0000313" key="3">
    <source>
        <dbReference type="Proteomes" id="UP000019050"/>
    </source>
</evidence>
<keyword evidence="3" id="KW-1185">Reference proteome</keyword>
<name>W1Q429_ABIDE</name>
<feature type="transmembrane region" description="Helical" evidence="1">
    <location>
        <begin position="153"/>
        <end position="175"/>
    </location>
</feature>
<feature type="transmembrane region" description="Helical" evidence="1">
    <location>
        <begin position="106"/>
        <end position="133"/>
    </location>
</feature>
<keyword evidence="1" id="KW-0812">Transmembrane</keyword>
<keyword evidence="1" id="KW-1133">Transmembrane helix</keyword>
<dbReference type="STRING" id="592010.GCWU000182_000675"/>
<accession>W1Q429</accession>